<dbReference type="EMBL" id="FOMS01000006">
    <property type="protein sequence ID" value="SFE08132.1"/>
    <property type="molecule type" value="Genomic_DNA"/>
</dbReference>
<reference evidence="20 21" key="1">
    <citation type="submission" date="2016-10" db="EMBL/GenBank/DDBJ databases">
        <authorList>
            <person name="Varghese N."/>
            <person name="Submissions S."/>
        </authorList>
    </citation>
    <scope>NUCLEOTIDE SEQUENCE [LARGE SCALE GENOMIC DNA]</scope>
    <source>
        <strain evidence="21">YIM D21,KCTC 23444,ACCC 10710</strain>
    </source>
</reference>
<keyword evidence="10 18" id="KW-0808">Transferase</keyword>
<organism evidence="20 21">
    <name type="scientific">Roseivivax sediminis</name>
    <dbReference type="NCBI Taxonomy" id="936889"/>
    <lineage>
        <taxon>Bacteria</taxon>
        <taxon>Pseudomonadati</taxon>
        <taxon>Pseudomonadota</taxon>
        <taxon>Alphaproteobacteria</taxon>
        <taxon>Rhodobacterales</taxon>
        <taxon>Roseobacteraceae</taxon>
        <taxon>Roseivivax</taxon>
    </lineage>
</organism>
<evidence type="ECO:0000256" key="15">
    <source>
        <dbReference type="ARBA" id="ARBA00023136"/>
    </source>
</evidence>
<dbReference type="PROSITE" id="PS01315">
    <property type="entry name" value="CDS"/>
    <property type="match status" value="1"/>
</dbReference>
<feature type="transmembrane region" description="Helical" evidence="19">
    <location>
        <begin position="103"/>
        <end position="124"/>
    </location>
</feature>
<evidence type="ECO:0000256" key="2">
    <source>
        <dbReference type="ARBA" id="ARBA00004651"/>
    </source>
</evidence>
<keyword evidence="13 19" id="KW-1133">Transmembrane helix</keyword>
<keyword evidence="9" id="KW-0444">Lipid biosynthesis</keyword>
<gene>
    <name evidence="20" type="ORF">SAMN04515678_10646</name>
</gene>
<dbReference type="Pfam" id="PF01148">
    <property type="entry name" value="CTP_transf_1"/>
    <property type="match status" value="1"/>
</dbReference>
<evidence type="ECO:0000256" key="14">
    <source>
        <dbReference type="ARBA" id="ARBA00023098"/>
    </source>
</evidence>
<feature type="transmembrane region" description="Helical" evidence="19">
    <location>
        <begin position="242"/>
        <end position="262"/>
    </location>
</feature>
<comment type="pathway">
    <text evidence="3 18">Phospholipid metabolism; CDP-diacylglycerol biosynthesis; CDP-diacylglycerol from sn-glycerol 3-phosphate: step 3/3.</text>
</comment>
<comment type="similarity">
    <text evidence="5 18">Belongs to the CDS family.</text>
</comment>
<evidence type="ECO:0000256" key="8">
    <source>
        <dbReference type="ARBA" id="ARBA00022475"/>
    </source>
</evidence>
<dbReference type="GO" id="GO:0004605">
    <property type="term" value="F:phosphatidate cytidylyltransferase activity"/>
    <property type="evidence" value="ECO:0007669"/>
    <property type="project" value="UniProtKB-EC"/>
</dbReference>
<sequence length="267" mass="28081">MSLRSKWDDLGERLTSAAVMVLLGVAAVWAGGVVFHIFVALVCGVMVWELVSMLDAKRDRSPYVLGIAAFAAMLIASEVPPAFALPLVLAPSMLGLGQMERGGVTYASFAALILLAGFGMIVLRDRYGIEWLMWLILVVVATDIAGYFCGRSIGGKLLWPRVSPKKTWSGAIGGWAAALIVSAGFVYFTRADAGLFGLSVAASMASQIGDIAESAIKRRAGVKDSSTLIPGHGGLFDRFDGMLGASLFVLIAAQLVGFPPGIPGVFP</sequence>
<evidence type="ECO:0000256" key="7">
    <source>
        <dbReference type="ARBA" id="ARBA00019373"/>
    </source>
</evidence>
<dbReference type="GO" id="GO:0016024">
    <property type="term" value="P:CDP-diacylglycerol biosynthetic process"/>
    <property type="evidence" value="ECO:0007669"/>
    <property type="project" value="UniProtKB-UniPathway"/>
</dbReference>
<evidence type="ECO:0000256" key="16">
    <source>
        <dbReference type="ARBA" id="ARBA00023209"/>
    </source>
</evidence>
<dbReference type="PANTHER" id="PTHR46382">
    <property type="entry name" value="PHOSPHATIDATE CYTIDYLYLTRANSFERASE"/>
    <property type="match status" value="1"/>
</dbReference>
<protein>
    <recommendedName>
        <fullName evidence="7 18">Phosphatidate cytidylyltransferase</fullName>
        <ecNumber evidence="6 18">2.7.7.41</ecNumber>
    </recommendedName>
</protein>
<evidence type="ECO:0000256" key="12">
    <source>
        <dbReference type="ARBA" id="ARBA00022695"/>
    </source>
</evidence>
<keyword evidence="21" id="KW-1185">Reference proteome</keyword>
<evidence type="ECO:0000313" key="20">
    <source>
        <dbReference type="EMBL" id="SFE08132.1"/>
    </source>
</evidence>
<comment type="pathway">
    <text evidence="4">Lipid metabolism.</text>
</comment>
<dbReference type="GO" id="GO:0005886">
    <property type="term" value="C:plasma membrane"/>
    <property type="evidence" value="ECO:0007669"/>
    <property type="project" value="UniProtKB-SubCell"/>
</dbReference>
<feature type="transmembrane region" description="Helical" evidence="19">
    <location>
        <begin position="131"/>
        <end position="148"/>
    </location>
</feature>
<keyword evidence="11 18" id="KW-0812">Transmembrane</keyword>
<evidence type="ECO:0000256" key="17">
    <source>
        <dbReference type="ARBA" id="ARBA00023264"/>
    </source>
</evidence>
<evidence type="ECO:0000256" key="6">
    <source>
        <dbReference type="ARBA" id="ARBA00012487"/>
    </source>
</evidence>
<keyword evidence="12 18" id="KW-0548">Nucleotidyltransferase</keyword>
<keyword evidence="14" id="KW-0443">Lipid metabolism</keyword>
<dbReference type="EC" id="2.7.7.41" evidence="6 18"/>
<name>A0A1I1XLF3_9RHOB</name>
<dbReference type="Proteomes" id="UP000325289">
    <property type="component" value="Unassembled WGS sequence"/>
</dbReference>
<comment type="subcellular location">
    <subcellularLocation>
        <location evidence="2">Cell membrane</location>
        <topology evidence="2">Multi-pass membrane protein</topology>
    </subcellularLocation>
</comment>
<dbReference type="UniPathway" id="UPA00557">
    <property type="reaction ID" value="UER00614"/>
</dbReference>
<evidence type="ECO:0000256" key="9">
    <source>
        <dbReference type="ARBA" id="ARBA00022516"/>
    </source>
</evidence>
<accession>A0A1I1XLF3</accession>
<evidence type="ECO:0000256" key="3">
    <source>
        <dbReference type="ARBA" id="ARBA00005119"/>
    </source>
</evidence>
<evidence type="ECO:0000256" key="11">
    <source>
        <dbReference type="ARBA" id="ARBA00022692"/>
    </source>
</evidence>
<dbReference type="AlphaFoldDB" id="A0A1I1XLF3"/>
<keyword evidence="8" id="KW-1003">Cell membrane</keyword>
<dbReference type="RefSeq" id="WP_149755891.1">
    <property type="nucleotide sequence ID" value="NZ_FOMS01000006.1"/>
</dbReference>
<comment type="catalytic activity">
    <reaction evidence="1 18">
        <text>a 1,2-diacyl-sn-glycero-3-phosphate + CTP + H(+) = a CDP-1,2-diacyl-sn-glycerol + diphosphate</text>
        <dbReference type="Rhea" id="RHEA:16229"/>
        <dbReference type="ChEBI" id="CHEBI:15378"/>
        <dbReference type="ChEBI" id="CHEBI:33019"/>
        <dbReference type="ChEBI" id="CHEBI:37563"/>
        <dbReference type="ChEBI" id="CHEBI:58332"/>
        <dbReference type="ChEBI" id="CHEBI:58608"/>
        <dbReference type="EC" id="2.7.7.41"/>
    </reaction>
</comment>
<keyword evidence="17" id="KW-1208">Phospholipid metabolism</keyword>
<evidence type="ECO:0000256" key="10">
    <source>
        <dbReference type="ARBA" id="ARBA00022679"/>
    </source>
</evidence>
<evidence type="ECO:0000313" key="21">
    <source>
        <dbReference type="Proteomes" id="UP000325289"/>
    </source>
</evidence>
<feature type="transmembrane region" description="Helical" evidence="19">
    <location>
        <begin position="20"/>
        <end position="51"/>
    </location>
</feature>
<evidence type="ECO:0000256" key="5">
    <source>
        <dbReference type="ARBA" id="ARBA00010185"/>
    </source>
</evidence>
<evidence type="ECO:0000256" key="19">
    <source>
        <dbReference type="SAM" id="Phobius"/>
    </source>
</evidence>
<evidence type="ECO:0000256" key="1">
    <source>
        <dbReference type="ARBA" id="ARBA00001698"/>
    </source>
</evidence>
<evidence type="ECO:0000256" key="4">
    <source>
        <dbReference type="ARBA" id="ARBA00005189"/>
    </source>
</evidence>
<keyword evidence="15 19" id="KW-0472">Membrane</keyword>
<proteinExistence type="inferred from homology"/>
<dbReference type="PANTHER" id="PTHR46382:SF1">
    <property type="entry name" value="PHOSPHATIDATE CYTIDYLYLTRANSFERASE"/>
    <property type="match status" value="1"/>
</dbReference>
<keyword evidence="16" id="KW-0594">Phospholipid biosynthesis</keyword>
<dbReference type="OrthoDB" id="9799199at2"/>
<evidence type="ECO:0000256" key="18">
    <source>
        <dbReference type="RuleBase" id="RU003938"/>
    </source>
</evidence>
<dbReference type="InterPro" id="IPR000374">
    <property type="entry name" value="PC_trans"/>
</dbReference>
<feature type="transmembrane region" description="Helical" evidence="19">
    <location>
        <begin position="63"/>
        <end position="83"/>
    </location>
</feature>
<evidence type="ECO:0000256" key="13">
    <source>
        <dbReference type="ARBA" id="ARBA00022989"/>
    </source>
</evidence>
<feature type="transmembrane region" description="Helical" evidence="19">
    <location>
        <begin position="168"/>
        <end position="188"/>
    </location>
</feature>